<dbReference type="Gene3D" id="3.40.50.1000">
    <property type="entry name" value="HAD superfamily/HAD-like"/>
    <property type="match status" value="1"/>
</dbReference>
<dbReference type="SUPFAM" id="SSF56784">
    <property type="entry name" value="HAD-like"/>
    <property type="match status" value="1"/>
</dbReference>
<organism evidence="1 2">
    <name type="scientific">Desulfurella amilsii</name>
    <dbReference type="NCBI Taxonomy" id="1562698"/>
    <lineage>
        <taxon>Bacteria</taxon>
        <taxon>Pseudomonadati</taxon>
        <taxon>Campylobacterota</taxon>
        <taxon>Desulfurellia</taxon>
        <taxon>Desulfurellales</taxon>
        <taxon>Desulfurellaceae</taxon>
        <taxon>Desulfurella</taxon>
    </lineage>
</organism>
<dbReference type="Proteomes" id="UP000194141">
    <property type="component" value="Unassembled WGS sequence"/>
</dbReference>
<dbReference type="GO" id="GO:0016787">
    <property type="term" value="F:hydrolase activity"/>
    <property type="evidence" value="ECO:0007669"/>
    <property type="project" value="UniProtKB-KW"/>
</dbReference>
<protein>
    <submittedName>
        <fullName evidence="1">HAD family hydrolase, a</fullName>
    </submittedName>
</protein>
<name>A0A1X4XVB4_9BACT</name>
<sequence length="155" mass="16820">MEIEIFGMGSVSFKRIILDFNGTLAVSGVLKEGIKNILEKLSKEFEIHVVTGDTFSSAKEQLKDLDVKTVIAPLINQTAFKLDYAKSIGLSNLVAIGNGKNDSLMLKHAHLGICVIGQEGASIEAIQNSDIVVCDIISALELFVYPKRLVATLRT</sequence>
<keyword evidence="1" id="KW-0378">Hydrolase</keyword>
<gene>
    <name evidence="1" type="ORF">DESAMIL20_1022</name>
</gene>
<dbReference type="RefSeq" id="WP_086033725.1">
    <property type="nucleotide sequence ID" value="NZ_MDSU01000018.1"/>
</dbReference>
<dbReference type="OrthoDB" id="159409at2"/>
<accession>A0A1X4XVB4</accession>
<proteinExistence type="predicted"/>
<dbReference type="InterPro" id="IPR023214">
    <property type="entry name" value="HAD_sf"/>
</dbReference>
<evidence type="ECO:0000313" key="1">
    <source>
        <dbReference type="EMBL" id="OSS41469.1"/>
    </source>
</evidence>
<dbReference type="AlphaFoldDB" id="A0A1X4XVB4"/>
<reference evidence="1 2" key="1">
    <citation type="journal article" date="2017" name="Front. Microbiol.">
        <title>Genome Sequence of Desulfurella amilsii Strain TR1 and Comparative Genomics of Desulfurellaceae Family.</title>
        <authorList>
            <person name="Florentino A.P."/>
            <person name="Stams A.J."/>
            <person name="Sanchez-Andrea I."/>
        </authorList>
    </citation>
    <scope>NUCLEOTIDE SEQUENCE [LARGE SCALE GENOMIC DNA]</scope>
    <source>
        <strain evidence="1 2">TR1</strain>
    </source>
</reference>
<dbReference type="STRING" id="1562698.DESAMIL20_1022"/>
<keyword evidence="2" id="KW-1185">Reference proteome</keyword>
<dbReference type="InterPro" id="IPR036412">
    <property type="entry name" value="HAD-like_sf"/>
</dbReference>
<evidence type="ECO:0000313" key="2">
    <source>
        <dbReference type="Proteomes" id="UP000194141"/>
    </source>
</evidence>
<comment type="caution">
    <text evidence="1">The sequence shown here is derived from an EMBL/GenBank/DDBJ whole genome shotgun (WGS) entry which is preliminary data.</text>
</comment>
<dbReference type="EMBL" id="MDSU01000018">
    <property type="protein sequence ID" value="OSS41469.1"/>
    <property type="molecule type" value="Genomic_DNA"/>
</dbReference>